<dbReference type="PROSITE" id="PS51257">
    <property type="entry name" value="PROKAR_LIPOPROTEIN"/>
    <property type="match status" value="1"/>
</dbReference>
<keyword evidence="1" id="KW-1133">Transmembrane helix</keyword>
<keyword evidence="1" id="KW-0812">Transmembrane</keyword>
<comment type="caution">
    <text evidence="2">The sequence shown here is derived from an EMBL/GenBank/DDBJ whole genome shotgun (WGS) entry which is preliminary data.</text>
</comment>
<dbReference type="Proteomes" id="UP001500936">
    <property type="component" value="Unassembled WGS sequence"/>
</dbReference>
<evidence type="ECO:0000256" key="1">
    <source>
        <dbReference type="SAM" id="Phobius"/>
    </source>
</evidence>
<accession>A0ABP8K6C9</accession>
<dbReference type="RefSeq" id="WP_345265388.1">
    <property type="nucleotide sequence ID" value="NZ_BAABHB010000002.1"/>
</dbReference>
<proteinExistence type="predicted"/>
<dbReference type="EMBL" id="BAABHB010000002">
    <property type="protein sequence ID" value="GAA4400734.1"/>
    <property type="molecule type" value="Genomic_DNA"/>
</dbReference>
<evidence type="ECO:0000313" key="2">
    <source>
        <dbReference type="EMBL" id="GAA4400734.1"/>
    </source>
</evidence>
<organism evidence="2 3">
    <name type="scientific">Nibrella viscosa</name>
    <dbReference type="NCBI Taxonomy" id="1084524"/>
    <lineage>
        <taxon>Bacteria</taxon>
        <taxon>Pseudomonadati</taxon>
        <taxon>Bacteroidota</taxon>
        <taxon>Cytophagia</taxon>
        <taxon>Cytophagales</taxon>
        <taxon>Spirosomataceae</taxon>
        <taxon>Nibrella</taxon>
    </lineage>
</organism>
<feature type="transmembrane region" description="Helical" evidence="1">
    <location>
        <begin position="38"/>
        <end position="57"/>
    </location>
</feature>
<keyword evidence="3" id="KW-1185">Reference proteome</keyword>
<name>A0ABP8K6C9_9BACT</name>
<evidence type="ECO:0008006" key="4">
    <source>
        <dbReference type="Google" id="ProtNLM"/>
    </source>
</evidence>
<keyword evidence="1" id="KW-0472">Membrane</keyword>
<reference evidence="3" key="1">
    <citation type="journal article" date="2019" name="Int. J. Syst. Evol. Microbiol.">
        <title>The Global Catalogue of Microorganisms (GCM) 10K type strain sequencing project: providing services to taxonomists for standard genome sequencing and annotation.</title>
        <authorList>
            <consortium name="The Broad Institute Genomics Platform"/>
            <consortium name="The Broad Institute Genome Sequencing Center for Infectious Disease"/>
            <person name="Wu L."/>
            <person name="Ma J."/>
        </authorList>
    </citation>
    <scope>NUCLEOTIDE SEQUENCE [LARGE SCALE GENOMIC DNA]</scope>
    <source>
        <strain evidence="3">JCM 17925</strain>
    </source>
</reference>
<protein>
    <recommendedName>
        <fullName evidence="4">Phosphatidate cytidylyltransferase</fullName>
    </recommendedName>
</protein>
<sequence length="64" mass="7181">MKNRQHSFFRQVFSLLLIVCIGISLSSCEIIGDIFKAGAWFGIILVVGIIALAIWLLSKLFRRG</sequence>
<evidence type="ECO:0000313" key="3">
    <source>
        <dbReference type="Proteomes" id="UP001500936"/>
    </source>
</evidence>
<gene>
    <name evidence="2" type="ORF">GCM10023187_14210</name>
</gene>